<dbReference type="AlphaFoldDB" id="A0A0M3JEL4"/>
<dbReference type="GO" id="GO:0032040">
    <property type="term" value="C:small-subunit processome"/>
    <property type="evidence" value="ECO:0007669"/>
    <property type="project" value="TreeGrafter"/>
</dbReference>
<reference evidence="1" key="1">
    <citation type="submission" date="2017-02" db="UniProtKB">
        <authorList>
            <consortium name="WormBaseParasite"/>
        </authorList>
    </citation>
    <scope>IDENTIFICATION</scope>
</reference>
<dbReference type="SUPFAM" id="SSF50978">
    <property type="entry name" value="WD40 repeat-like"/>
    <property type="match status" value="1"/>
</dbReference>
<dbReference type="Gene3D" id="2.130.10.10">
    <property type="entry name" value="YVTN repeat-like/Quinoprotein amine dehydrogenase"/>
    <property type="match status" value="1"/>
</dbReference>
<proteinExistence type="predicted"/>
<dbReference type="InterPro" id="IPR036322">
    <property type="entry name" value="WD40_repeat_dom_sf"/>
</dbReference>
<sequence>LDSQLKHWRCPIGEVAGDLSEPVHSTPLNGVAHAVSHTSKSLDFVTCGEDVRVWKQFRDSPVRIYNLGVDTIHTIKCNPIEPDLMIGCSSDRSIFLLDTRQKCPLKKVTMKLRPNAISWNPMEAFSFTCANEDYK</sequence>
<dbReference type="GO" id="GO:0000462">
    <property type="term" value="P:maturation of SSU-rRNA from tricistronic rRNA transcript (SSU-rRNA, 5.8S rRNA, LSU-rRNA)"/>
    <property type="evidence" value="ECO:0007669"/>
    <property type="project" value="TreeGrafter"/>
</dbReference>
<dbReference type="InterPro" id="IPR051733">
    <property type="entry name" value="WD_repeat_DCAF13/WDSOF1"/>
</dbReference>
<accession>A0A0M3JEL4</accession>
<evidence type="ECO:0000313" key="1">
    <source>
        <dbReference type="WBParaSite" id="ASIM_0000606001-mRNA-1"/>
    </source>
</evidence>
<name>A0A0M3JEL4_ANISI</name>
<organism evidence="1">
    <name type="scientific">Anisakis simplex</name>
    <name type="common">Herring worm</name>
    <dbReference type="NCBI Taxonomy" id="6269"/>
    <lineage>
        <taxon>Eukaryota</taxon>
        <taxon>Metazoa</taxon>
        <taxon>Ecdysozoa</taxon>
        <taxon>Nematoda</taxon>
        <taxon>Chromadorea</taxon>
        <taxon>Rhabditida</taxon>
        <taxon>Spirurina</taxon>
        <taxon>Ascaridomorpha</taxon>
        <taxon>Ascaridoidea</taxon>
        <taxon>Anisakidae</taxon>
        <taxon>Anisakis</taxon>
        <taxon>Anisakis simplex complex</taxon>
    </lineage>
</organism>
<protein>
    <submittedName>
        <fullName evidence="1">DDB1- and CUL4-associated factor 13 (inferred by orthology to a human protein)</fullName>
    </submittedName>
</protein>
<dbReference type="PANTHER" id="PTHR22851">
    <property type="entry name" value="U3 SMALL NUCLEOLAR RNA U3 SNORNA ASSOCIATED PROTEIN"/>
    <property type="match status" value="1"/>
</dbReference>
<dbReference type="InterPro" id="IPR015943">
    <property type="entry name" value="WD40/YVTN_repeat-like_dom_sf"/>
</dbReference>
<dbReference type="WBParaSite" id="ASIM_0000606001-mRNA-1">
    <property type="protein sequence ID" value="ASIM_0000606001-mRNA-1"/>
    <property type="gene ID" value="ASIM_0000606001"/>
</dbReference>
<dbReference type="PANTHER" id="PTHR22851:SF0">
    <property type="entry name" value="DDB1- AND CUL4-ASSOCIATED FACTOR 13"/>
    <property type="match status" value="1"/>
</dbReference>